<dbReference type="PROSITE" id="PS50943">
    <property type="entry name" value="HTH_CROC1"/>
    <property type="match status" value="1"/>
</dbReference>
<feature type="domain" description="HTH cro/C1-type" evidence="1">
    <location>
        <begin position="33"/>
        <end position="84"/>
    </location>
</feature>
<dbReference type="SUPFAM" id="SSF47413">
    <property type="entry name" value="lambda repressor-like DNA-binding domains"/>
    <property type="match status" value="1"/>
</dbReference>
<accession>A0A2M8L3B6</accession>
<dbReference type="Gene3D" id="1.10.260.40">
    <property type="entry name" value="lambda repressor-like DNA-binding domains"/>
    <property type="match status" value="1"/>
</dbReference>
<evidence type="ECO:0000313" key="3">
    <source>
        <dbReference type="Proteomes" id="UP000231474"/>
    </source>
</evidence>
<dbReference type="AlphaFoldDB" id="A0A2M8L3B6"/>
<organism evidence="2 3">
    <name type="scientific">Candidatus Shapirobacteria bacterium CG10_big_fil_rev_8_21_14_0_10_40_9</name>
    <dbReference type="NCBI Taxonomy" id="1974888"/>
    <lineage>
        <taxon>Bacteria</taxon>
        <taxon>Candidatus Shapironibacteriota</taxon>
    </lineage>
</organism>
<dbReference type="SMART" id="SM00530">
    <property type="entry name" value="HTH_XRE"/>
    <property type="match status" value="1"/>
</dbReference>
<evidence type="ECO:0000259" key="1">
    <source>
        <dbReference type="PROSITE" id="PS50943"/>
    </source>
</evidence>
<dbReference type="EMBL" id="PFEK01000049">
    <property type="protein sequence ID" value="PJE67414.1"/>
    <property type="molecule type" value="Genomic_DNA"/>
</dbReference>
<name>A0A2M8L3B6_9BACT</name>
<dbReference type="GO" id="GO:0003677">
    <property type="term" value="F:DNA binding"/>
    <property type="evidence" value="ECO:0007669"/>
    <property type="project" value="InterPro"/>
</dbReference>
<dbReference type="InterPro" id="IPR010982">
    <property type="entry name" value="Lambda_DNA-bd_dom_sf"/>
</dbReference>
<comment type="caution">
    <text evidence="2">The sequence shown here is derived from an EMBL/GenBank/DDBJ whole genome shotgun (WGS) entry which is preliminary data.</text>
</comment>
<evidence type="ECO:0000313" key="2">
    <source>
        <dbReference type="EMBL" id="PJE67414.1"/>
    </source>
</evidence>
<gene>
    <name evidence="2" type="ORF">COU95_02525</name>
</gene>
<dbReference type="CDD" id="cd00093">
    <property type="entry name" value="HTH_XRE"/>
    <property type="match status" value="1"/>
</dbReference>
<sequence>MRLEIFTKKLLKDPRFRKEYYKRDLAFEIAQMLIEARIIKGITQARLAKMVGTKQPSIARTESGNYLPSLSFLKKIADVLKTYLTVRFGFMDIMHKQVSNFPSAKNTKEILSSEKWPSYLHSMTISYIADKAKSSQLSCQTMYFN</sequence>
<dbReference type="Pfam" id="PF01381">
    <property type="entry name" value="HTH_3"/>
    <property type="match status" value="1"/>
</dbReference>
<dbReference type="InterPro" id="IPR001387">
    <property type="entry name" value="Cro/C1-type_HTH"/>
</dbReference>
<protein>
    <recommendedName>
        <fullName evidence="1">HTH cro/C1-type domain-containing protein</fullName>
    </recommendedName>
</protein>
<dbReference type="Proteomes" id="UP000231474">
    <property type="component" value="Unassembled WGS sequence"/>
</dbReference>
<reference evidence="3" key="1">
    <citation type="submission" date="2017-09" db="EMBL/GenBank/DDBJ databases">
        <title>Depth-based differentiation of microbial function through sediment-hosted aquifers and enrichment of novel symbionts in the deep terrestrial subsurface.</title>
        <authorList>
            <person name="Probst A.J."/>
            <person name="Ladd B."/>
            <person name="Jarett J.K."/>
            <person name="Geller-Mcgrath D.E."/>
            <person name="Sieber C.M.K."/>
            <person name="Emerson J.B."/>
            <person name="Anantharaman K."/>
            <person name="Thomas B.C."/>
            <person name="Malmstrom R."/>
            <person name="Stieglmeier M."/>
            <person name="Klingl A."/>
            <person name="Woyke T."/>
            <person name="Ryan C.M."/>
            <person name="Banfield J.F."/>
        </authorList>
    </citation>
    <scope>NUCLEOTIDE SEQUENCE [LARGE SCALE GENOMIC DNA]</scope>
</reference>
<proteinExistence type="predicted"/>